<accession>A0A3P9M6P1</accession>
<evidence type="ECO:0000313" key="1">
    <source>
        <dbReference type="Ensembl" id="ENSORLP00020028466.1"/>
    </source>
</evidence>
<dbReference type="Ensembl" id="ENSORLT00020017827.1">
    <property type="protein sequence ID" value="ENSORLP00020028466.1"/>
    <property type="gene ID" value="ENSORLG00020011958.1"/>
</dbReference>
<sequence length="110" mass="12305">MSYNSGPAQTAIVNFSSMIVFKTVRGGTKTQNCKTENYTVPPFKRTNTRCPWSTRLGRRTKSLRGPGIRNSGPRGPVCLHCFQRSKPMIPDDTSDTWFCCVQDSDLVVTN</sequence>
<reference key="1">
    <citation type="journal article" date="2007" name="Nature">
        <title>The medaka draft genome and insights into vertebrate genome evolution.</title>
        <authorList>
            <person name="Kasahara M."/>
            <person name="Naruse K."/>
            <person name="Sasaki S."/>
            <person name="Nakatani Y."/>
            <person name="Qu W."/>
            <person name="Ahsan B."/>
            <person name="Yamada T."/>
            <person name="Nagayasu Y."/>
            <person name="Doi K."/>
            <person name="Kasai Y."/>
            <person name="Jindo T."/>
            <person name="Kobayashi D."/>
            <person name="Shimada A."/>
            <person name="Toyoda A."/>
            <person name="Kuroki Y."/>
            <person name="Fujiyama A."/>
            <person name="Sasaki T."/>
            <person name="Shimizu A."/>
            <person name="Asakawa S."/>
            <person name="Shimizu N."/>
            <person name="Hashimoto S."/>
            <person name="Yang J."/>
            <person name="Lee Y."/>
            <person name="Matsushima K."/>
            <person name="Sugano S."/>
            <person name="Sakaizumi M."/>
            <person name="Narita T."/>
            <person name="Ohishi K."/>
            <person name="Haga S."/>
            <person name="Ohta F."/>
            <person name="Nomoto H."/>
            <person name="Nogata K."/>
            <person name="Morishita T."/>
            <person name="Endo T."/>
            <person name="Shin-I T."/>
            <person name="Takeda H."/>
            <person name="Morishita S."/>
            <person name="Kohara Y."/>
        </authorList>
    </citation>
    <scope>NUCLEOTIDE SEQUENCE [LARGE SCALE GENOMIC DNA]</scope>
    <source>
        <strain>Hd-rR</strain>
    </source>
</reference>
<reference evidence="1" key="4">
    <citation type="submission" date="2025-09" db="UniProtKB">
        <authorList>
            <consortium name="Ensembl"/>
        </authorList>
    </citation>
    <scope>IDENTIFICATION</scope>
    <source>
        <strain evidence="1">HNI</strain>
    </source>
</reference>
<reference evidence="1 2" key="2">
    <citation type="submission" date="2017-04" db="EMBL/GenBank/DDBJ databases">
        <title>CpG methylation of centromeres and impact of large insertions on vertebrate speciation.</title>
        <authorList>
            <person name="Ichikawa K."/>
            <person name="Yoshimura J."/>
            <person name="Morishita S."/>
        </authorList>
    </citation>
    <scope>NUCLEOTIDE SEQUENCE</scope>
    <source>
        <strain evidence="1 2">HNI</strain>
    </source>
</reference>
<dbReference type="AlphaFoldDB" id="A0A3P9M6P1"/>
<name>A0A3P9M6P1_ORYLA</name>
<protein>
    <submittedName>
        <fullName evidence="1">Uncharacterized protein</fullName>
    </submittedName>
</protein>
<evidence type="ECO:0000313" key="2">
    <source>
        <dbReference type="Proteomes" id="UP000265180"/>
    </source>
</evidence>
<dbReference type="Proteomes" id="UP000265180">
    <property type="component" value="Chromosome 22"/>
</dbReference>
<proteinExistence type="predicted"/>
<organism evidence="1 2">
    <name type="scientific">Oryzias latipes</name>
    <name type="common">Japanese rice fish</name>
    <name type="synonym">Japanese killifish</name>
    <dbReference type="NCBI Taxonomy" id="8090"/>
    <lineage>
        <taxon>Eukaryota</taxon>
        <taxon>Metazoa</taxon>
        <taxon>Chordata</taxon>
        <taxon>Craniata</taxon>
        <taxon>Vertebrata</taxon>
        <taxon>Euteleostomi</taxon>
        <taxon>Actinopterygii</taxon>
        <taxon>Neopterygii</taxon>
        <taxon>Teleostei</taxon>
        <taxon>Neoteleostei</taxon>
        <taxon>Acanthomorphata</taxon>
        <taxon>Ovalentaria</taxon>
        <taxon>Atherinomorphae</taxon>
        <taxon>Beloniformes</taxon>
        <taxon>Adrianichthyidae</taxon>
        <taxon>Oryziinae</taxon>
        <taxon>Oryzias</taxon>
    </lineage>
</organism>
<reference evidence="1" key="3">
    <citation type="submission" date="2025-08" db="UniProtKB">
        <authorList>
            <consortium name="Ensembl"/>
        </authorList>
    </citation>
    <scope>IDENTIFICATION</scope>
    <source>
        <strain evidence="1">HNI</strain>
    </source>
</reference>